<name>A0A561EBJ5_9MICO</name>
<dbReference type="PANTHER" id="PTHR43673:SF10">
    <property type="entry name" value="NADH DEHYDROGENASE_NAD(P)H NITROREDUCTASE XCC3605-RELATED"/>
    <property type="match status" value="1"/>
</dbReference>
<organism evidence="4 5">
    <name type="scientific">Rudaeicoccus suwonensis</name>
    <dbReference type="NCBI Taxonomy" id="657409"/>
    <lineage>
        <taxon>Bacteria</taxon>
        <taxon>Bacillati</taxon>
        <taxon>Actinomycetota</taxon>
        <taxon>Actinomycetes</taxon>
        <taxon>Micrococcales</taxon>
        <taxon>Dermacoccaceae</taxon>
        <taxon>Rudaeicoccus</taxon>
    </lineage>
</organism>
<dbReference type="Pfam" id="PF00881">
    <property type="entry name" value="Nitroreductase"/>
    <property type="match status" value="1"/>
</dbReference>
<reference evidence="4 5" key="1">
    <citation type="submission" date="2019-06" db="EMBL/GenBank/DDBJ databases">
        <title>Sequencing the genomes of 1000 actinobacteria strains.</title>
        <authorList>
            <person name="Klenk H.-P."/>
        </authorList>
    </citation>
    <scope>NUCLEOTIDE SEQUENCE [LARGE SCALE GENOMIC DNA]</scope>
    <source>
        <strain evidence="4 5">DSM 19560</strain>
    </source>
</reference>
<evidence type="ECO:0000256" key="1">
    <source>
        <dbReference type="ARBA" id="ARBA00007118"/>
    </source>
</evidence>
<evidence type="ECO:0000259" key="3">
    <source>
        <dbReference type="Pfam" id="PF00881"/>
    </source>
</evidence>
<dbReference type="Gene3D" id="3.40.109.10">
    <property type="entry name" value="NADH Oxidase"/>
    <property type="match status" value="1"/>
</dbReference>
<dbReference type="SUPFAM" id="SSF55469">
    <property type="entry name" value="FMN-dependent nitroreductase-like"/>
    <property type="match status" value="1"/>
</dbReference>
<comment type="similarity">
    <text evidence="1">Belongs to the nitroreductase family.</text>
</comment>
<sequence length="211" mass="23219">MQLDDAIFGRRMVRRFDPDRPVPRTALDNIARSAVRAPSAGFSQGWDFVILEGAARESFWTASADADGPDAWLRGVMSAPTLILCVSDKNRYLDRYAKDDKPWPDRSESHWPVPYWDVDTGMASMLMLLTAVQEGLGGLFFGVAVERHVAVRDVFGIPDEHNIVGVIALGYASSTKASGSTRSVTRRPLEDTFHDGAFGRPYAVQPATTSD</sequence>
<dbReference type="EMBL" id="VIVQ01000001">
    <property type="protein sequence ID" value="TWE12980.1"/>
    <property type="molecule type" value="Genomic_DNA"/>
</dbReference>
<accession>A0A561EBJ5</accession>
<keyword evidence="5" id="KW-1185">Reference proteome</keyword>
<dbReference type="GO" id="GO:0016491">
    <property type="term" value="F:oxidoreductase activity"/>
    <property type="evidence" value="ECO:0007669"/>
    <property type="project" value="UniProtKB-KW"/>
</dbReference>
<dbReference type="AlphaFoldDB" id="A0A561EBJ5"/>
<evidence type="ECO:0000313" key="4">
    <source>
        <dbReference type="EMBL" id="TWE12980.1"/>
    </source>
</evidence>
<dbReference type="RefSeq" id="WP_145227379.1">
    <property type="nucleotide sequence ID" value="NZ_VIVQ01000001.1"/>
</dbReference>
<dbReference type="Proteomes" id="UP000318297">
    <property type="component" value="Unassembled WGS sequence"/>
</dbReference>
<dbReference type="OrthoDB" id="3358989at2"/>
<comment type="caution">
    <text evidence="4">The sequence shown here is derived from an EMBL/GenBank/DDBJ whole genome shotgun (WGS) entry which is preliminary data.</text>
</comment>
<gene>
    <name evidence="4" type="ORF">BKA23_1808</name>
</gene>
<proteinExistence type="inferred from homology"/>
<keyword evidence="2" id="KW-0560">Oxidoreductase</keyword>
<evidence type="ECO:0000313" key="5">
    <source>
        <dbReference type="Proteomes" id="UP000318297"/>
    </source>
</evidence>
<dbReference type="InterPro" id="IPR000415">
    <property type="entry name" value="Nitroreductase-like"/>
</dbReference>
<evidence type="ECO:0000256" key="2">
    <source>
        <dbReference type="ARBA" id="ARBA00023002"/>
    </source>
</evidence>
<dbReference type="InterPro" id="IPR029479">
    <property type="entry name" value="Nitroreductase"/>
</dbReference>
<protein>
    <submittedName>
        <fullName evidence="4">Nitroreductase</fullName>
    </submittedName>
</protein>
<dbReference type="PANTHER" id="PTHR43673">
    <property type="entry name" value="NAD(P)H NITROREDUCTASE YDGI-RELATED"/>
    <property type="match status" value="1"/>
</dbReference>
<feature type="domain" description="Nitroreductase" evidence="3">
    <location>
        <begin position="8"/>
        <end position="171"/>
    </location>
</feature>